<evidence type="ECO:0000256" key="2">
    <source>
        <dbReference type="ARBA" id="ARBA00022475"/>
    </source>
</evidence>
<keyword evidence="5" id="KW-0472">Membrane</keyword>
<dbReference type="OrthoDB" id="3396203at2"/>
<evidence type="ECO:0000256" key="5">
    <source>
        <dbReference type="ARBA" id="ARBA00023136"/>
    </source>
</evidence>
<dbReference type="Proteomes" id="UP000204221">
    <property type="component" value="Chromosome"/>
</dbReference>
<keyword evidence="3" id="KW-0812">Transmembrane</keyword>
<dbReference type="PANTHER" id="PTHR40077:SF1">
    <property type="entry name" value="MEMBRANE PROTEIN"/>
    <property type="match status" value="1"/>
</dbReference>
<dbReference type="Pfam" id="PF12823">
    <property type="entry name" value="DUF3817"/>
    <property type="match status" value="1"/>
</dbReference>
<sequence length="111" mass="12339">MFATIAARFRLVAVAEALSWTGLLIGMFFKYVVVNTEIGVEVFGPIHGAFFVLYVASVVLVRRSLNWDAKTTLWALISSVPPLGTVVFERWARRTGRLEEPTPQARAQVVS</sequence>
<dbReference type="NCBIfam" id="TIGR03954">
    <property type="entry name" value="integ_memb_HG"/>
    <property type="match status" value="1"/>
</dbReference>
<comment type="subcellular location">
    <subcellularLocation>
        <location evidence="1">Cell membrane</location>
        <topology evidence="1">Multi-pass membrane protein</topology>
    </subcellularLocation>
</comment>
<dbReference type="KEGG" id="ahg:AHOG_06935"/>
<accession>A0A221VZT2</accession>
<organism evidence="6 7">
    <name type="scientific">Actinoalloteichus hoggarensis</name>
    <dbReference type="NCBI Taxonomy" id="1470176"/>
    <lineage>
        <taxon>Bacteria</taxon>
        <taxon>Bacillati</taxon>
        <taxon>Actinomycetota</taxon>
        <taxon>Actinomycetes</taxon>
        <taxon>Pseudonocardiales</taxon>
        <taxon>Pseudonocardiaceae</taxon>
        <taxon>Actinoalloteichus</taxon>
    </lineage>
</organism>
<dbReference type="RefSeq" id="WP_093940615.1">
    <property type="nucleotide sequence ID" value="NZ_CP022521.1"/>
</dbReference>
<dbReference type="PANTHER" id="PTHR40077">
    <property type="entry name" value="MEMBRANE PROTEIN-RELATED"/>
    <property type="match status" value="1"/>
</dbReference>
<keyword evidence="2" id="KW-1003">Cell membrane</keyword>
<dbReference type="InterPro" id="IPR023845">
    <property type="entry name" value="DUF3817_TM"/>
</dbReference>
<evidence type="ECO:0000313" key="6">
    <source>
        <dbReference type="EMBL" id="ASO19035.1"/>
    </source>
</evidence>
<gene>
    <name evidence="6" type="ORF">AHOG_06935</name>
</gene>
<dbReference type="EMBL" id="CP022521">
    <property type="protein sequence ID" value="ASO19035.1"/>
    <property type="molecule type" value="Genomic_DNA"/>
</dbReference>
<evidence type="ECO:0000256" key="1">
    <source>
        <dbReference type="ARBA" id="ARBA00004651"/>
    </source>
</evidence>
<evidence type="ECO:0000256" key="4">
    <source>
        <dbReference type="ARBA" id="ARBA00022989"/>
    </source>
</evidence>
<evidence type="ECO:0000256" key="3">
    <source>
        <dbReference type="ARBA" id="ARBA00022692"/>
    </source>
</evidence>
<dbReference type="GO" id="GO:0005886">
    <property type="term" value="C:plasma membrane"/>
    <property type="evidence" value="ECO:0007669"/>
    <property type="project" value="UniProtKB-SubCell"/>
</dbReference>
<reference evidence="6 7" key="1">
    <citation type="submission" date="2017-07" db="EMBL/GenBank/DDBJ databases">
        <title>Complete genome sequence of Actinoalloteichus hoggarensis DSM 45943, type strain of Actinoalloteichus hoggarensis.</title>
        <authorList>
            <person name="Ruckert C."/>
            <person name="Nouioui I."/>
            <person name="Willmese J."/>
            <person name="van Wezel G."/>
            <person name="Klenk H.-P."/>
            <person name="Kalinowski J."/>
            <person name="Zotchev S.B."/>
        </authorList>
    </citation>
    <scope>NUCLEOTIDE SEQUENCE [LARGE SCALE GENOMIC DNA]</scope>
    <source>
        <strain evidence="6 7">DSM 45943</strain>
    </source>
</reference>
<evidence type="ECO:0000313" key="7">
    <source>
        <dbReference type="Proteomes" id="UP000204221"/>
    </source>
</evidence>
<name>A0A221VZT2_9PSEU</name>
<dbReference type="AlphaFoldDB" id="A0A221VZT2"/>
<proteinExistence type="predicted"/>
<protein>
    <submittedName>
        <fullName evidence="6">Uncharacterized protein</fullName>
    </submittedName>
</protein>
<keyword evidence="4" id="KW-1133">Transmembrane helix</keyword>
<keyword evidence="7" id="KW-1185">Reference proteome</keyword>